<dbReference type="RefSeq" id="WP_121192567.1">
    <property type="nucleotide sequence ID" value="NZ_RBWV01000010.1"/>
</dbReference>
<evidence type="ECO:0000313" key="3">
    <source>
        <dbReference type="Proteomes" id="UP000281955"/>
    </source>
</evidence>
<evidence type="ECO:0000313" key="2">
    <source>
        <dbReference type="EMBL" id="RKS77538.1"/>
    </source>
</evidence>
<dbReference type="Proteomes" id="UP000281955">
    <property type="component" value="Unassembled WGS sequence"/>
</dbReference>
<protein>
    <submittedName>
        <fullName evidence="2">ABC-2 family transporter</fullName>
    </submittedName>
</protein>
<keyword evidence="1" id="KW-1133">Transmembrane helix</keyword>
<gene>
    <name evidence="2" type="ORF">CLV35_1227</name>
</gene>
<dbReference type="AlphaFoldDB" id="A0A420XRN1"/>
<keyword evidence="1" id="KW-0812">Transmembrane</keyword>
<keyword evidence="1" id="KW-0472">Membrane</keyword>
<keyword evidence="3" id="KW-1185">Reference proteome</keyword>
<feature type="transmembrane region" description="Helical" evidence="1">
    <location>
        <begin position="38"/>
        <end position="60"/>
    </location>
</feature>
<proteinExistence type="predicted"/>
<comment type="caution">
    <text evidence="2">The sequence shown here is derived from an EMBL/GenBank/DDBJ whole genome shotgun (WGS) entry which is preliminary data.</text>
</comment>
<feature type="transmembrane region" description="Helical" evidence="1">
    <location>
        <begin position="163"/>
        <end position="187"/>
    </location>
</feature>
<dbReference type="InParanoid" id="A0A420XRN1"/>
<accession>A0A420XRN1</accession>
<name>A0A420XRN1_9ACTN</name>
<feature type="transmembrane region" description="Helical" evidence="1">
    <location>
        <begin position="118"/>
        <end position="143"/>
    </location>
</feature>
<dbReference type="OrthoDB" id="3297477at2"/>
<feature type="transmembrane region" description="Helical" evidence="1">
    <location>
        <begin position="80"/>
        <end position="97"/>
    </location>
</feature>
<dbReference type="EMBL" id="RBWV01000010">
    <property type="protein sequence ID" value="RKS77538.1"/>
    <property type="molecule type" value="Genomic_DNA"/>
</dbReference>
<sequence>MTATAAPAPRTQPPASGARFPNVVRAEWTKVVSLRSTWWTLLATFVVTVGLTTLISWAIVSNWADRGSDFEPAGASMSGLLFGQLAITVLGVLSLASEYSTGGIRTTFVAVPRRLSVLAAKALVVAGLCLVAGLVTCFTAFFIGQAFFASKDGSVGLGDPGVLRAVVGGGLYVAGCGLFGLAVASVLRHSAGSITAVVALLFVLPLLANAIPGSVGDAVTKYFTSNAGQHITDARTVADDVLSPWAGYAVFTLEWLVVLVIGAFLLTRRDA</sequence>
<evidence type="ECO:0000256" key="1">
    <source>
        <dbReference type="SAM" id="Phobius"/>
    </source>
</evidence>
<feature type="transmembrane region" description="Helical" evidence="1">
    <location>
        <begin position="194"/>
        <end position="215"/>
    </location>
</feature>
<organism evidence="2 3">
    <name type="scientific">Motilibacter peucedani</name>
    <dbReference type="NCBI Taxonomy" id="598650"/>
    <lineage>
        <taxon>Bacteria</taxon>
        <taxon>Bacillati</taxon>
        <taxon>Actinomycetota</taxon>
        <taxon>Actinomycetes</taxon>
        <taxon>Motilibacterales</taxon>
        <taxon>Motilibacteraceae</taxon>
        <taxon>Motilibacter</taxon>
    </lineage>
</organism>
<reference evidence="2 3" key="1">
    <citation type="submission" date="2018-10" db="EMBL/GenBank/DDBJ databases">
        <title>Genomic Encyclopedia of Archaeal and Bacterial Type Strains, Phase II (KMG-II): from individual species to whole genera.</title>
        <authorList>
            <person name="Goeker M."/>
        </authorList>
    </citation>
    <scope>NUCLEOTIDE SEQUENCE [LARGE SCALE GENOMIC DNA]</scope>
    <source>
        <strain evidence="2 3">RP-AC37</strain>
    </source>
</reference>
<feature type="transmembrane region" description="Helical" evidence="1">
    <location>
        <begin position="245"/>
        <end position="266"/>
    </location>
</feature>